<protein>
    <submittedName>
        <fullName evidence="3">Outer surface protein</fullName>
    </submittedName>
</protein>
<dbReference type="InterPro" id="IPR017853">
    <property type="entry name" value="GH"/>
</dbReference>
<dbReference type="PATRIC" id="fig|1423750.3.peg.2445"/>
<dbReference type="GeneID" id="98320054"/>
<dbReference type="Gene3D" id="2.40.100.10">
    <property type="entry name" value="Cyclophilin-like"/>
    <property type="match status" value="1"/>
</dbReference>
<comment type="caution">
    <text evidence="3">The sequence shown here is derived from an EMBL/GenBank/DDBJ whole genome shotgun (WGS) entry which is preliminary data.</text>
</comment>
<dbReference type="PANTHER" id="PTHR38435:SF2">
    <property type="entry name" value="DUF871 DOMAIN-CONTAINING PROTEIN"/>
    <property type="match status" value="1"/>
</dbReference>
<dbReference type="SUPFAM" id="SSF50891">
    <property type="entry name" value="Cyclophilin-like"/>
    <property type="match status" value="1"/>
</dbReference>
<keyword evidence="4" id="KW-1185">Reference proteome</keyword>
<name>A0A0R1VEP2_9LACO</name>
<evidence type="ECO:0000313" key="4">
    <source>
        <dbReference type="Proteomes" id="UP000051451"/>
    </source>
</evidence>
<proteinExistence type="predicted"/>
<feature type="domain" description="6-phospho-N-acetylmuramidase C-terminal" evidence="1">
    <location>
        <begin position="253"/>
        <end position="339"/>
    </location>
</feature>
<dbReference type="AlphaFoldDB" id="A0A0R1VEP2"/>
<dbReference type="InterPro" id="IPR029000">
    <property type="entry name" value="Cyclophilin-like_dom_sf"/>
</dbReference>
<accession>A0A0R1VEP2</accession>
<dbReference type="InterPro" id="IPR043894">
    <property type="entry name" value="MupG_C"/>
</dbReference>
<feature type="domain" description="6-phospho-N-acetylmuramidase N-terminal" evidence="2">
    <location>
        <begin position="2"/>
        <end position="229"/>
    </location>
</feature>
<dbReference type="EMBL" id="AZGB01000030">
    <property type="protein sequence ID" value="KRM04000.1"/>
    <property type="molecule type" value="Genomic_DNA"/>
</dbReference>
<dbReference type="Pfam" id="PF19200">
    <property type="entry name" value="MupG_N"/>
    <property type="match status" value="1"/>
</dbReference>
<organism evidence="3 4">
    <name type="scientific">Liquorilactobacillus ghanensis DSM 18630</name>
    <dbReference type="NCBI Taxonomy" id="1423750"/>
    <lineage>
        <taxon>Bacteria</taxon>
        <taxon>Bacillati</taxon>
        <taxon>Bacillota</taxon>
        <taxon>Bacilli</taxon>
        <taxon>Lactobacillales</taxon>
        <taxon>Lactobacillaceae</taxon>
        <taxon>Liquorilactobacillus</taxon>
    </lineage>
</organism>
<dbReference type="Proteomes" id="UP000051451">
    <property type="component" value="Unassembled WGS sequence"/>
</dbReference>
<evidence type="ECO:0000313" key="3">
    <source>
        <dbReference type="EMBL" id="KRM04000.1"/>
    </source>
</evidence>
<dbReference type="InterPro" id="IPR008589">
    <property type="entry name" value="MupG"/>
</dbReference>
<reference evidence="3 4" key="1">
    <citation type="journal article" date="2015" name="Genome Announc.">
        <title>Expanding the biotechnology potential of lactobacilli through comparative genomics of 213 strains and associated genera.</title>
        <authorList>
            <person name="Sun Z."/>
            <person name="Harris H.M."/>
            <person name="McCann A."/>
            <person name="Guo C."/>
            <person name="Argimon S."/>
            <person name="Zhang W."/>
            <person name="Yang X."/>
            <person name="Jeffery I.B."/>
            <person name="Cooney J.C."/>
            <person name="Kagawa T.F."/>
            <person name="Liu W."/>
            <person name="Song Y."/>
            <person name="Salvetti E."/>
            <person name="Wrobel A."/>
            <person name="Rasinkangas P."/>
            <person name="Parkhill J."/>
            <person name="Rea M.C."/>
            <person name="O'Sullivan O."/>
            <person name="Ritari J."/>
            <person name="Douillard F.P."/>
            <person name="Paul Ross R."/>
            <person name="Yang R."/>
            <person name="Briner A.E."/>
            <person name="Felis G.E."/>
            <person name="de Vos W.M."/>
            <person name="Barrangou R."/>
            <person name="Klaenhammer T.R."/>
            <person name="Caufield P.W."/>
            <person name="Cui Y."/>
            <person name="Zhang H."/>
            <person name="O'Toole P.W."/>
        </authorList>
    </citation>
    <scope>NUCLEOTIDE SEQUENCE [LARGE SCALE GENOMIC DNA]</scope>
    <source>
        <strain evidence="3 4">DSM 18630</strain>
    </source>
</reference>
<sequence>MLGISCYFKDFSDDYLKNCFTHGVRAVFTSLQLPEDSAAELAAGVDKLSQLASAHRLQLLVDVSPAAFKKLQLAASDFSGLKKLGFTSLRLDYGFDDPALICRLQQDFKIFLNASTITTDLLKNLAAAGVDLSQIVAAYNFYPKIATGLSSDYFAAKNRLLKKWQISQLAFIPGDGLKRYPNYAGIPTLEAQRGLDSYSAYLEMKLRYGVDDIFIGDSQLSSVSLNRIQRFENEKVITLPLICDDLPAELATTKLAVRAEKSPQVIRLLTARQPIPIKSAIARQPGMVTIENKLAGRYSGEVEIVKSALPFSPASNYLGSIPVNFWSLLNLIDDRYQVIFEPYTNH</sequence>
<dbReference type="PANTHER" id="PTHR38435">
    <property type="match status" value="1"/>
</dbReference>
<dbReference type="STRING" id="1423750.FC89_GL002403"/>
<evidence type="ECO:0000259" key="2">
    <source>
        <dbReference type="Pfam" id="PF19200"/>
    </source>
</evidence>
<dbReference type="InterPro" id="IPR013785">
    <property type="entry name" value="Aldolase_TIM"/>
</dbReference>
<dbReference type="OrthoDB" id="5809921at2"/>
<dbReference type="Pfam" id="PF05913">
    <property type="entry name" value="MupG_C"/>
    <property type="match status" value="1"/>
</dbReference>
<evidence type="ECO:0000259" key="1">
    <source>
        <dbReference type="Pfam" id="PF05913"/>
    </source>
</evidence>
<dbReference type="SUPFAM" id="SSF51445">
    <property type="entry name" value="(Trans)glycosidases"/>
    <property type="match status" value="1"/>
</dbReference>
<dbReference type="RefSeq" id="WP_057872740.1">
    <property type="nucleotide sequence ID" value="NZ_AZGB01000030.1"/>
</dbReference>
<gene>
    <name evidence="3" type="ORF">FC89_GL002403</name>
</gene>
<dbReference type="InterPro" id="IPR043797">
    <property type="entry name" value="MupG_N"/>
</dbReference>
<dbReference type="Gene3D" id="3.20.20.70">
    <property type="entry name" value="Aldolase class I"/>
    <property type="match status" value="1"/>
</dbReference>